<dbReference type="AlphaFoldDB" id="A0A0H5QH06"/>
<organism evidence="1">
    <name type="scientific">uncultured prokaryote</name>
    <dbReference type="NCBI Taxonomy" id="198431"/>
    <lineage>
        <taxon>unclassified sequences</taxon>
        <taxon>environmental samples</taxon>
    </lineage>
</organism>
<name>A0A0H5QH06_9ZZZZ</name>
<reference evidence="1" key="2">
    <citation type="submission" date="2015-07" db="EMBL/GenBank/DDBJ databases">
        <title>Plasmids, circular viruses and viroids from rat gut.</title>
        <authorList>
            <person name="Jorgensen T.J."/>
            <person name="Hansen M.A."/>
            <person name="Xu Z."/>
            <person name="Tabak M.A."/>
            <person name="Sorensen S.J."/>
            <person name="Hansen L.H."/>
        </authorList>
    </citation>
    <scope>NUCLEOTIDE SEQUENCE</scope>
    <source>
        <strain evidence="1">RGRH0552</strain>
    </source>
</reference>
<reference evidence="1" key="1">
    <citation type="submission" date="2015-06" db="EMBL/GenBank/DDBJ databases">
        <authorList>
            <person name="Joergensen T."/>
        </authorList>
    </citation>
    <scope>NUCLEOTIDE SEQUENCE</scope>
    <source>
        <strain evidence="1">RGRH0552</strain>
    </source>
</reference>
<dbReference type="EMBL" id="LN853185">
    <property type="protein sequence ID" value="CRY95222.1"/>
    <property type="molecule type" value="Genomic_DNA"/>
</dbReference>
<accession>A0A0H5QH06</accession>
<protein>
    <submittedName>
        <fullName evidence="1">Uncharacterized protein</fullName>
    </submittedName>
</protein>
<evidence type="ECO:0000313" key="1">
    <source>
        <dbReference type="EMBL" id="CRY95222.1"/>
    </source>
</evidence>
<proteinExistence type="predicted"/>
<sequence length="205" mass="21794">MPFIPVPNVIQANVRYTYYGQRLENTLYFQVEDTVTPADVSDVAVVLLQGWAATVMTNRTADLFLREVYAFDLTTATGPTATATFGTGPLAGSVSQAGLPGNIALAVSFRTAQRGRSFRGRIYLPGWPEPSVLGNTINNADLTTAVNGVASAIGQVVTTGRVHVVVSRYANRAPRAVGVATPVTNILATDAIVDSQRRRLTGRGV</sequence>